<keyword evidence="1" id="KW-0472">Membrane</keyword>
<comment type="caution">
    <text evidence="2">The sequence shown here is derived from an EMBL/GenBank/DDBJ whole genome shotgun (WGS) entry which is preliminary data.</text>
</comment>
<feature type="transmembrane region" description="Helical" evidence="1">
    <location>
        <begin position="12"/>
        <end position="30"/>
    </location>
</feature>
<feature type="transmembrane region" description="Helical" evidence="1">
    <location>
        <begin position="58"/>
        <end position="80"/>
    </location>
</feature>
<evidence type="ECO:0000313" key="3">
    <source>
        <dbReference type="Proteomes" id="UP000272503"/>
    </source>
</evidence>
<dbReference type="AlphaFoldDB" id="A0A3L7A6D5"/>
<feature type="transmembrane region" description="Helical" evidence="1">
    <location>
        <begin position="234"/>
        <end position="254"/>
    </location>
</feature>
<keyword evidence="1" id="KW-1133">Transmembrane helix</keyword>
<dbReference type="Proteomes" id="UP000272503">
    <property type="component" value="Unassembled WGS sequence"/>
</dbReference>
<evidence type="ECO:0000256" key="1">
    <source>
        <dbReference type="SAM" id="Phobius"/>
    </source>
</evidence>
<feature type="transmembrane region" description="Helical" evidence="1">
    <location>
        <begin position="137"/>
        <end position="158"/>
    </location>
</feature>
<reference evidence="2 3" key="1">
    <citation type="submission" date="2018-10" db="EMBL/GenBank/DDBJ databases">
        <authorList>
            <person name="Li J."/>
        </authorList>
    </citation>
    <scope>NUCLEOTIDE SEQUENCE [LARGE SCALE GENOMIC DNA]</scope>
    <source>
        <strain evidence="2 3">IF 016277</strain>
    </source>
</reference>
<keyword evidence="1" id="KW-0812">Transmembrane</keyword>
<accession>A0A3L7A6D5</accession>
<name>A0A3L7A6D5_9MICO</name>
<feature type="transmembrane region" description="Helical" evidence="1">
    <location>
        <begin position="170"/>
        <end position="188"/>
    </location>
</feature>
<protein>
    <recommendedName>
        <fullName evidence="4">DUF2975 domain-containing protein</fullName>
    </recommendedName>
</protein>
<evidence type="ECO:0000313" key="2">
    <source>
        <dbReference type="EMBL" id="RLP75727.1"/>
    </source>
</evidence>
<gene>
    <name evidence="2" type="ORF">D9V32_09700</name>
</gene>
<proteinExistence type="predicted"/>
<organism evidence="2 3">
    <name type="scientific">Mycetocola tolaasinivorans</name>
    <dbReference type="NCBI Taxonomy" id="76635"/>
    <lineage>
        <taxon>Bacteria</taxon>
        <taxon>Bacillati</taxon>
        <taxon>Actinomycetota</taxon>
        <taxon>Actinomycetes</taxon>
        <taxon>Micrococcales</taxon>
        <taxon>Microbacteriaceae</taxon>
        <taxon>Mycetocola</taxon>
    </lineage>
</organism>
<keyword evidence="3" id="KW-1185">Reference proteome</keyword>
<dbReference type="EMBL" id="RCUX01000006">
    <property type="protein sequence ID" value="RLP75727.1"/>
    <property type="molecule type" value="Genomic_DNA"/>
</dbReference>
<sequence length="271" mass="28953">MGVVFGWMISSWVMGAVGLVIVALLVVWLFSISGETRRGRTGDIVPAERVRLRWTRNIAVLFAGFLGVGAVLQAGLTLWAPTLTQALPVRPFWPSLPEGAVLTGPTAQVISGEISEVTVSVEGLGFGARALLAADSLLQSSMVLVVLIAVVQICAGLLSGEAFQVRTVRWLRVGAWTFLIAGLGSQIVGQIGRYLASVQAFEITGGQWSNLTYSGTLDSMPGVYHPSFSLDLQFWPIGVCLALLALAVAFRMGMRLTLVNQGLRRDVEGLV</sequence>
<evidence type="ECO:0008006" key="4">
    <source>
        <dbReference type="Google" id="ProtNLM"/>
    </source>
</evidence>